<evidence type="ECO:0000259" key="3">
    <source>
        <dbReference type="PROSITE" id="PS50977"/>
    </source>
</evidence>
<dbReference type="Gene3D" id="1.10.357.10">
    <property type="entry name" value="Tetracycline Repressor, domain 2"/>
    <property type="match status" value="1"/>
</dbReference>
<reference evidence="4 5" key="1">
    <citation type="submission" date="2020-04" db="EMBL/GenBank/DDBJ databases">
        <title>Flammeovirga sp. SR4, a novel species isolated from seawater.</title>
        <authorList>
            <person name="Wang X."/>
        </authorList>
    </citation>
    <scope>NUCLEOTIDE SEQUENCE [LARGE SCALE GENOMIC DNA]</scope>
    <source>
        <strain evidence="4 5">SR4</strain>
    </source>
</reference>
<organism evidence="4 5">
    <name type="scientific">Flammeovirga agarivorans</name>
    <dbReference type="NCBI Taxonomy" id="2726742"/>
    <lineage>
        <taxon>Bacteria</taxon>
        <taxon>Pseudomonadati</taxon>
        <taxon>Bacteroidota</taxon>
        <taxon>Cytophagia</taxon>
        <taxon>Cytophagales</taxon>
        <taxon>Flammeovirgaceae</taxon>
        <taxon>Flammeovirga</taxon>
    </lineage>
</organism>
<dbReference type="Proteomes" id="UP000585050">
    <property type="component" value="Unassembled WGS sequence"/>
</dbReference>
<dbReference type="AlphaFoldDB" id="A0A7X8SKQ4"/>
<protein>
    <submittedName>
        <fullName evidence="4">TetR/AcrR family transcriptional regulator</fullName>
    </submittedName>
</protein>
<sequence length="193" mass="22453">MDKKDKILEVAREVFQKKGKSGARMQEIADKAGVNKALLHYYFTNKEGLFKEVFTEMIRKTLLPLKINLLSGEDLEVKIKKFVAGYIDIMKENPNMVSFILGELRMNKIPIDPPEDIKESLNVLRVQLRDDDRFKTIDPFQIMSMIIGSCIFPFIGRPMLTRLGLEDEQTYEQFLEDRKEILPDIILDGIRNR</sequence>
<keyword evidence="5" id="KW-1185">Reference proteome</keyword>
<dbReference type="InterPro" id="IPR050109">
    <property type="entry name" value="HTH-type_TetR-like_transc_reg"/>
</dbReference>
<evidence type="ECO:0000256" key="2">
    <source>
        <dbReference type="PROSITE-ProRule" id="PRU00335"/>
    </source>
</evidence>
<dbReference type="SUPFAM" id="SSF48498">
    <property type="entry name" value="Tetracyclin repressor-like, C-terminal domain"/>
    <property type="match status" value="1"/>
</dbReference>
<feature type="DNA-binding region" description="H-T-H motif" evidence="2">
    <location>
        <begin position="24"/>
        <end position="43"/>
    </location>
</feature>
<dbReference type="InterPro" id="IPR001647">
    <property type="entry name" value="HTH_TetR"/>
</dbReference>
<accession>A0A7X8SKQ4</accession>
<dbReference type="EMBL" id="JABAIL010000003">
    <property type="protein sequence ID" value="NLR92055.1"/>
    <property type="molecule type" value="Genomic_DNA"/>
</dbReference>
<dbReference type="PANTHER" id="PTHR30328:SF54">
    <property type="entry name" value="HTH-TYPE TRANSCRIPTIONAL REPRESSOR SCO4008"/>
    <property type="match status" value="1"/>
</dbReference>
<dbReference type="Pfam" id="PF00440">
    <property type="entry name" value="TetR_N"/>
    <property type="match status" value="1"/>
</dbReference>
<dbReference type="InterPro" id="IPR009057">
    <property type="entry name" value="Homeodomain-like_sf"/>
</dbReference>
<dbReference type="RefSeq" id="WP_168882760.1">
    <property type="nucleotide sequence ID" value="NZ_JABAIL010000003.1"/>
</dbReference>
<evidence type="ECO:0000256" key="1">
    <source>
        <dbReference type="ARBA" id="ARBA00023125"/>
    </source>
</evidence>
<evidence type="ECO:0000313" key="4">
    <source>
        <dbReference type="EMBL" id="NLR92055.1"/>
    </source>
</evidence>
<evidence type="ECO:0000313" key="5">
    <source>
        <dbReference type="Proteomes" id="UP000585050"/>
    </source>
</evidence>
<dbReference type="GO" id="GO:0003677">
    <property type="term" value="F:DNA binding"/>
    <property type="evidence" value="ECO:0007669"/>
    <property type="project" value="UniProtKB-UniRule"/>
</dbReference>
<feature type="domain" description="HTH tetR-type" evidence="3">
    <location>
        <begin position="1"/>
        <end position="61"/>
    </location>
</feature>
<name>A0A7X8SKQ4_9BACT</name>
<dbReference type="PROSITE" id="PS50977">
    <property type="entry name" value="HTH_TETR_2"/>
    <property type="match status" value="1"/>
</dbReference>
<dbReference type="SUPFAM" id="SSF46689">
    <property type="entry name" value="Homeodomain-like"/>
    <property type="match status" value="1"/>
</dbReference>
<dbReference type="PANTHER" id="PTHR30328">
    <property type="entry name" value="TRANSCRIPTIONAL REPRESSOR"/>
    <property type="match status" value="1"/>
</dbReference>
<keyword evidence="1 2" id="KW-0238">DNA-binding</keyword>
<dbReference type="InterPro" id="IPR036271">
    <property type="entry name" value="Tet_transcr_reg_TetR-rel_C_sf"/>
</dbReference>
<dbReference type="PRINTS" id="PR00455">
    <property type="entry name" value="HTHTETR"/>
</dbReference>
<comment type="caution">
    <text evidence="4">The sequence shown here is derived from an EMBL/GenBank/DDBJ whole genome shotgun (WGS) entry which is preliminary data.</text>
</comment>
<gene>
    <name evidence="4" type="ORF">HGP29_12590</name>
</gene>
<proteinExistence type="predicted"/>